<dbReference type="GO" id="GO:0019843">
    <property type="term" value="F:rRNA binding"/>
    <property type="evidence" value="ECO:0007669"/>
    <property type="project" value="TreeGrafter"/>
</dbReference>
<keyword evidence="7" id="KW-1185">Reference proteome</keyword>
<feature type="region of interest" description="Disordered" evidence="5">
    <location>
        <begin position="142"/>
        <end position="209"/>
    </location>
</feature>
<dbReference type="InterPro" id="IPR019186">
    <property type="entry name" value="Nucleolar_protein_12"/>
</dbReference>
<evidence type="ECO:0000256" key="5">
    <source>
        <dbReference type="SAM" id="MobiDB-lite"/>
    </source>
</evidence>
<feature type="compositionally biased region" description="Basic residues" evidence="5">
    <location>
        <begin position="195"/>
        <end position="209"/>
    </location>
</feature>
<dbReference type="Pfam" id="PF09805">
    <property type="entry name" value="Nop25"/>
    <property type="match status" value="1"/>
</dbReference>
<comment type="subcellular location">
    <subcellularLocation>
        <location evidence="1">Nucleus</location>
        <location evidence="1">Nucleolus</location>
    </subcellularLocation>
</comment>
<evidence type="ECO:0000256" key="4">
    <source>
        <dbReference type="ARBA" id="ARBA00023242"/>
    </source>
</evidence>
<sequence>MVPPSKKRKAAAVTEISFDPQAREEYLTGFHKRKLARQKLAEEENARKERAEKLRFRAELRRQRKEDLEKHVEEVNRLVRQANGDLGLEGDDSEEGSDAEEGNGADTDAPQPPVDLIDEEAEFIDEDKYTTVTIESVGISKHGFEKHGGEEKSEDAKKEKRVWTKEKPKTSKPKRKKIKFRYETKTERKAERVKQGLKKKKLREKRSVD</sequence>
<keyword evidence="4" id="KW-0539">Nucleus</keyword>
<dbReference type="PANTHER" id="PTHR14577">
    <property type="entry name" value="NUCLEOLAR PROTEIN 12"/>
    <property type="match status" value="1"/>
</dbReference>
<feature type="compositionally biased region" description="Basic and acidic residues" evidence="5">
    <location>
        <begin position="142"/>
        <end position="169"/>
    </location>
</feature>
<evidence type="ECO:0000313" key="6">
    <source>
        <dbReference type="EMBL" id="KAF1965792.1"/>
    </source>
</evidence>
<feature type="compositionally biased region" description="Basic and acidic residues" evidence="5">
    <location>
        <begin position="180"/>
        <end position="194"/>
    </location>
</feature>
<dbReference type="GO" id="GO:0005730">
    <property type="term" value="C:nucleolus"/>
    <property type="evidence" value="ECO:0007669"/>
    <property type="project" value="UniProtKB-SubCell"/>
</dbReference>
<dbReference type="PANTHER" id="PTHR14577:SF0">
    <property type="entry name" value="NUCLEOLAR PROTEIN 12"/>
    <property type="match status" value="1"/>
</dbReference>
<dbReference type="AlphaFoldDB" id="A0A6A5UPS9"/>
<reference evidence="6" key="1">
    <citation type="journal article" date="2020" name="Stud. Mycol.">
        <title>101 Dothideomycetes genomes: a test case for predicting lifestyles and emergence of pathogens.</title>
        <authorList>
            <person name="Haridas S."/>
            <person name="Albert R."/>
            <person name="Binder M."/>
            <person name="Bloem J."/>
            <person name="Labutti K."/>
            <person name="Salamov A."/>
            <person name="Andreopoulos B."/>
            <person name="Baker S."/>
            <person name="Barry K."/>
            <person name="Bills G."/>
            <person name="Bluhm B."/>
            <person name="Cannon C."/>
            <person name="Castanera R."/>
            <person name="Culley D."/>
            <person name="Daum C."/>
            <person name="Ezra D."/>
            <person name="Gonzalez J."/>
            <person name="Henrissat B."/>
            <person name="Kuo A."/>
            <person name="Liang C."/>
            <person name="Lipzen A."/>
            <person name="Lutzoni F."/>
            <person name="Magnuson J."/>
            <person name="Mondo S."/>
            <person name="Nolan M."/>
            <person name="Ohm R."/>
            <person name="Pangilinan J."/>
            <person name="Park H.-J."/>
            <person name="Ramirez L."/>
            <person name="Alfaro M."/>
            <person name="Sun H."/>
            <person name="Tritt A."/>
            <person name="Yoshinaga Y."/>
            <person name="Zwiers L.-H."/>
            <person name="Turgeon B."/>
            <person name="Goodwin S."/>
            <person name="Spatafora J."/>
            <person name="Crous P."/>
            <person name="Grigoriev I."/>
        </authorList>
    </citation>
    <scope>NUCLEOTIDE SEQUENCE</scope>
    <source>
        <strain evidence="6">CBS 107.79</strain>
    </source>
</reference>
<dbReference type="Proteomes" id="UP000800036">
    <property type="component" value="Unassembled WGS sequence"/>
</dbReference>
<feature type="region of interest" description="Disordered" evidence="5">
    <location>
        <begin position="77"/>
        <end position="117"/>
    </location>
</feature>
<evidence type="ECO:0000256" key="1">
    <source>
        <dbReference type="ARBA" id="ARBA00004604"/>
    </source>
</evidence>
<feature type="compositionally biased region" description="Acidic residues" evidence="5">
    <location>
        <begin position="88"/>
        <end position="103"/>
    </location>
</feature>
<feature type="compositionally biased region" description="Basic residues" evidence="5">
    <location>
        <begin position="170"/>
        <end position="179"/>
    </location>
</feature>
<dbReference type="OrthoDB" id="551633at2759"/>
<accession>A0A6A5UPS9</accession>
<evidence type="ECO:0008006" key="8">
    <source>
        <dbReference type="Google" id="ProtNLM"/>
    </source>
</evidence>
<evidence type="ECO:0000256" key="2">
    <source>
        <dbReference type="ARBA" id="ARBA00007175"/>
    </source>
</evidence>
<comment type="similarity">
    <text evidence="2">Belongs to the RRP17 family.</text>
</comment>
<proteinExistence type="inferred from homology"/>
<evidence type="ECO:0000256" key="3">
    <source>
        <dbReference type="ARBA" id="ARBA00023054"/>
    </source>
</evidence>
<keyword evidence="3" id="KW-0175">Coiled coil</keyword>
<organism evidence="6 7">
    <name type="scientific">Bimuria novae-zelandiae CBS 107.79</name>
    <dbReference type="NCBI Taxonomy" id="1447943"/>
    <lineage>
        <taxon>Eukaryota</taxon>
        <taxon>Fungi</taxon>
        <taxon>Dikarya</taxon>
        <taxon>Ascomycota</taxon>
        <taxon>Pezizomycotina</taxon>
        <taxon>Dothideomycetes</taxon>
        <taxon>Pleosporomycetidae</taxon>
        <taxon>Pleosporales</taxon>
        <taxon>Massarineae</taxon>
        <taxon>Didymosphaeriaceae</taxon>
        <taxon>Bimuria</taxon>
    </lineage>
</organism>
<dbReference type="EMBL" id="ML976756">
    <property type="protein sequence ID" value="KAF1965792.1"/>
    <property type="molecule type" value="Genomic_DNA"/>
</dbReference>
<gene>
    <name evidence="6" type="ORF">BU23DRAFT_18075</name>
</gene>
<evidence type="ECO:0000313" key="7">
    <source>
        <dbReference type="Proteomes" id="UP000800036"/>
    </source>
</evidence>
<name>A0A6A5UPS9_9PLEO</name>
<protein>
    <recommendedName>
        <fullName evidence="8">Nucleolar protein 12</fullName>
    </recommendedName>
</protein>